<comment type="caution">
    <text evidence="1">The sequence shown here is derived from an EMBL/GenBank/DDBJ whole genome shotgun (WGS) entry which is preliminary data.</text>
</comment>
<name>A0ABQ9GGG7_9NEOP</name>
<dbReference type="Gene3D" id="3.40.50.720">
    <property type="entry name" value="NAD(P)-binding Rossmann-like Domain"/>
    <property type="match status" value="1"/>
</dbReference>
<proteinExistence type="predicted"/>
<dbReference type="EMBL" id="JARBHB010000012">
    <property type="protein sequence ID" value="KAJ8871063.1"/>
    <property type="molecule type" value="Genomic_DNA"/>
</dbReference>
<dbReference type="InterPro" id="IPR036291">
    <property type="entry name" value="NAD(P)-bd_dom_sf"/>
</dbReference>
<reference evidence="1 2" key="1">
    <citation type="submission" date="2023-02" db="EMBL/GenBank/DDBJ databases">
        <title>LHISI_Scaffold_Assembly.</title>
        <authorList>
            <person name="Stuart O.P."/>
            <person name="Cleave R."/>
            <person name="Magrath M.J.L."/>
            <person name="Mikheyev A.S."/>
        </authorList>
    </citation>
    <scope>NUCLEOTIDE SEQUENCE [LARGE SCALE GENOMIC DNA]</scope>
    <source>
        <strain evidence="1">Daus_M_001</strain>
        <tissue evidence="1">Leg muscle</tissue>
    </source>
</reference>
<protein>
    <submittedName>
        <fullName evidence="1">Uncharacterized protein</fullName>
    </submittedName>
</protein>
<organism evidence="1 2">
    <name type="scientific">Dryococelus australis</name>
    <dbReference type="NCBI Taxonomy" id="614101"/>
    <lineage>
        <taxon>Eukaryota</taxon>
        <taxon>Metazoa</taxon>
        <taxon>Ecdysozoa</taxon>
        <taxon>Arthropoda</taxon>
        <taxon>Hexapoda</taxon>
        <taxon>Insecta</taxon>
        <taxon>Pterygota</taxon>
        <taxon>Neoptera</taxon>
        <taxon>Polyneoptera</taxon>
        <taxon>Phasmatodea</taxon>
        <taxon>Verophasmatodea</taxon>
        <taxon>Anareolatae</taxon>
        <taxon>Phasmatidae</taxon>
        <taxon>Eurycanthinae</taxon>
        <taxon>Dryococelus</taxon>
    </lineage>
</organism>
<evidence type="ECO:0000313" key="2">
    <source>
        <dbReference type="Proteomes" id="UP001159363"/>
    </source>
</evidence>
<evidence type="ECO:0000313" key="1">
    <source>
        <dbReference type="EMBL" id="KAJ8871063.1"/>
    </source>
</evidence>
<gene>
    <name evidence="1" type="ORF">PR048_027367</name>
</gene>
<keyword evidence="2" id="KW-1185">Reference proteome</keyword>
<sequence length="111" mass="12863">MATTKFKDPSPYLLPALKPHHTDQLILRFMDDLDLRKDHKGSGKPVNVALFGLGRAGTFHLPNLAYNPRVKLLYICDDVEERMFACRKYWNLEHTRCVSTDKSDQIFEDPE</sequence>
<accession>A0ABQ9GGG7</accession>
<dbReference type="SUPFAM" id="SSF51735">
    <property type="entry name" value="NAD(P)-binding Rossmann-fold domains"/>
    <property type="match status" value="1"/>
</dbReference>
<dbReference type="Proteomes" id="UP001159363">
    <property type="component" value="Chromosome 11"/>
</dbReference>